<evidence type="ECO:0000256" key="2">
    <source>
        <dbReference type="ARBA" id="ARBA00022797"/>
    </source>
</evidence>
<keyword evidence="7" id="KW-1185">Reference proteome</keyword>
<dbReference type="PROSITE" id="PS00061">
    <property type="entry name" value="ADH_SHORT"/>
    <property type="match status" value="1"/>
</dbReference>
<dbReference type="SUPFAM" id="SSF51735">
    <property type="entry name" value="NAD(P)-binding Rossmann-fold domains"/>
    <property type="match status" value="1"/>
</dbReference>
<evidence type="ECO:0000313" key="6">
    <source>
        <dbReference type="EMBL" id="NMI02288.1"/>
    </source>
</evidence>
<dbReference type="PANTHER" id="PTHR43943">
    <property type="entry name" value="DEHYDROGENASE/REDUCTASE (SDR FAMILY) MEMBER 4"/>
    <property type="match status" value="1"/>
</dbReference>
<keyword evidence="3" id="KW-0560">Oxidoreductase</keyword>
<dbReference type="InterPro" id="IPR036291">
    <property type="entry name" value="NAD(P)-bd_dom_sf"/>
</dbReference>
<dbReference type="RefSeq" id="WP_169385785.1">
    <property type="nucleotide sequence ID" value="NZ_JAAXLA010000144.1"/>
</dbReference>
<dbReference type="Proteomes" id="UP000820669">
    <property type="component" value="Unassembled WGS sequence"/>
</dbReference>
<dbReference type="Pfam" id="PF00106">
    <property type="entry name" value="adh_short"/>
    <property type="match status" value="1"/>
</dbReference>
<reference evidence="6 7" key="1">
    <citation type="submission" date="2020-04" db="EMBL/GenBank/DDBJ databases">
        <authorList>
            <person name="Klaysubun C."/>
            <person name="Duangmal K."/>
            <person name="Lipun K."/>
        </authorList>
    </citation>
    <scope>NUCLEOTIDE SEQUENCE [LARGE SCALE GENOMIC DNA]</scope>
    <source>
        <strain evidence="6 7">K10HN5</strain>
    </source>
</reference>
<evidence type="ECO:0000256" key="4">
    <source>
        <dbReference type="ARBA" id="ARBA00023027"/>
    </source>
</evidence>
<dbReference type="EMBL" id="JAAXLA010000144">
    <property type="protein sequence ID" value="NMI02288.1"/>
    <property type="molecule type" value="Genomic_DNA"/>
</dbReference>
<dbReference type="PANTHER" id="PTHR43943:SF17">
    <property type="entry name" value="3-PHENYLPROPIONATE-DIHYDRODIOL_CINNAMIC ACID-DIHYDRODIOL DEHYDROGENASE"/>
    <property type="match status" value="1"/>
</dbReference>
<proteinExistence type="inferred from homology"/>
<accession>A0ABX1SN65</accession>
<protein>
    <submittedName>
        <fullName evidence="6">SDR family oxidoreductase</fullName>
    </submittedName>
</protein>
<evidence type="ECO:0000313" key="7">
    <source>
        <dbReference type="Proteomes" id="UP000820669"/>
    </source>
</evidence>
<keyword evidence="2" id="KW-0058">Aromatic hydrocarbons catabolism</keyword>
<gene>
    <name evidence="6" type="ORF">HF526_34140</name>
</gene>
<keyword evidence="4" id="KW-0520">NAD</keyword>
<name>A0ABX1SN65_9PSEU</name>
<dbReference type="PRINTS" id="PR00080">
    <property type="entry name" value="SDRFAMILY"/>
</dbReference>
<dbReference type="Gene3D" id="3.40.50.720">
    <property type="entry name" value="NAD(P)-binding Rossmann-like Domain"/>
    <property type="match status" value="1"/>
</dbReference>
<dbReference type="InterPro" id="IPR002347">
    <property type="entry name" value="SDR_fam"/>
</dbReference>
<dbReference type="PRINTS" id="PR00081">
    <property type="entry name" value="GDHRDH"/>
</dbReference>
<evidence type="ECO:0000256" key="3">
    <source>
        <dbReference type="ARBA" id="ARBA00023002"/>
    </source>
</evidence>
<organism evidence="6 7">
    <name type="scientific">Pseudonocardia acidicola</name>
    <dbReference type="NCBI Taxonomy" id="2724939"/>
    <lineage>
        <taxon>Bacteria</taxon>
        <taxon>Bacillati</taxon>
        <taxon>Actinomycetota</taxon>
        <taxon>Actinomycetes</taxon>
        <taxon>Pseudonocardiales</taxon>
        <taxon>Pseudonocardiaceae</taxon>
        <taxon>Pseudonocardia</taxon>
    </lineage>
</organism>
<sequence length="267" mass="27322">MGCLDDQVALIVGAAGGIGRAVVRRYLADGATVLAVDRSEERLAELAIESGDHARLATMVADASAWPGCEAMVARAVTEFGGLDVLVSCVGVYDHGVRLVDIPGERLPGAFDECFRANVGSLLLSIRAAIEPLAARRGRVVVTGSFAGHRPSGGGVLYTSAKHAVVGLVSQLAYELAPKIRVNGVAPGVAKTVMSGLHSLGQEPRDALQPGTEEALPLQVLPHTDDYGAVYALLGSAESAVITGTVVVADSGLLVRGLAGPNLGGDL</sequence>
<comment type="caution">
    <text evidence="6">The sequence shown here is derived from an EMBL/GenBank/DDBJ whole genome shotgun (WGS) entry which is preliminary data.</text>
</comment>
<comment type="similarity">
    <text evidence="1 5">Belongs to the short-chain dehydrogenases/reductases (SDR) family.</text>
</comment>
<evidence type="ECO:0000256" key="1">
    <source>
        <dbReference type="ARBA" id="ARBA00006484"/>
    </source>
</evidence>
<evidence type="ECO:0000256" key="5">
    <source>
        <dbReference type="RuleBase" id="RU000363"/>
    </source>
</evidence>
<dbReference type="InterPro" id="IPR020904">
    <property type="entry name" value="Sc_DH/Rdtase_CS"/>
</dbReference>